<accession>A0A1T4U3E8</accession>
<reference evidence="9" key="1">
    <citation type="submission" date="2017-02" db="EMBL/GenBank/DDBJ databases">
        <authorList>
            <person name="Varghese N."/>
            <person name="Submissions S."/>
        </authorList>
    </citation>
    <scope>NUCLEOTIDE SEQUENCE [LARGE SCALE GENOMIC DNA]</scope>
    <source>
        <strain evidence="9">DSM 22720</strain>
    </source>
</reference>
<evidence type="ECO:0000313" key="9">
    <source>
        <dbReference type="Proteomes" id="UP000190162"/>
    </source>
</evidence>
<evidence type="ECO:0000256" key="1">
    <source>
        <dbReference type="ARBA" id="ARBA00004651"/>
    </source>
</evidence>
<dbReference type="InterPro" id="IPR018461">
    <property type="entry name" value="Na/H_Antiport_NhaC-like_C"/>
</dbReference>
<feature type="transmembrane region" description="Helical" evidence="6">
    <location>
        <begin position="172"/>
        <end position="192"/>
    </location>
</feature>
<proteinExistence type="predicted"/>
<dbReference type="Proteomes" id="UP000190162">
    <property type="component" value="Unassembled WGS sequence"/>
</dbReference>
<feature type="transmembrane region" description="Helical" evidence="6">
    <location>
        <begin position="467"/>
        <end position="486"/>
    </location>
</feature>
<feature type="transmembrane region" description="Helical" evidence="6">
    <location>
        <begin position="356"/>
        <end position="385"/>
    </location>
</feature>
<organism evidence="8 9">
    <name type="scientific">Enterovibrio nigricans DSM 22720</name>
    <dbReference type="NCBI Taxonomy" id="1121868"/>
    <lineage>
        <taxon>Bacteria</taxon>
        <taxon>Pseudomonadati</taxon>
        <taxon>Pseudomonadota</taxon>
        <taxon>Gammaproteobacteria</taxon>
        <taxon>Vibrionales</taxon>
        <taxon>Vibrionaceae</taxon>
        <taxon>Enterovibrio</taxon>
    </lineage>
</organism>
<evidence type="ECO:0000256" key="2">
    <source>
        <dbReference type="ARBA" id="ARBA00022475"/>
    </source>
</evidence>
<feature type="transmembrane region" description="Helical" evidence="6">
    <location>
        <begin position="199"/>
        <end position="218"/>
    </location>
</feature>
<keyword evidence="3 6" id="KW-0812">Transmembrane</keyword>
<keyword evidence="2" id="KW-1003">Cell membrane</keyword>
<sequence>MDASLLAFIPLILTIVLALVLRHTLVALGAGIIAGALVLSHFQPIASLSYLADIATSQFYKQGEWQGWHLDVIATMVLLGVMTQLLARGGAVMAFGDWLYSYVRSQRHARLVTILLGWLVFIDGIFSCLAVGNVCQPLSDRYQMRREQLAYFVDSNASPLCALLLFSSWGPYLLSLLAGVSFLPMPPVAAFFELAQTNFYAILTIGVSVFVAWKGFGFDAAVPVQTTVPSPEIGKGNPWLLLVPMVTLLSASVGLTLYSGATHTHQSGLAAWLAAADIGTAMRNAALLAVVMSLLMMLKSGRRVPTLLSDLYHGVISMRLAIGILLCTWMIGAVIKDLQIAAILATWAEAHLNPSFLVSGLFLLCATMAFATGSSWGTFAIMIPIGAEITGHVSPELLLPALSAVVAGSVFGDHCSPISDTSVLSATSSGCEPRAHVLTQLPFALTVALSALVGFQMLNIGMSKLESWLIAIVALCVLLSVLQGWFRYKDAKAIAVKTLPKV</sequence>
<dbReference type="PANTHER" id="PTHR43478">
    <property type="entry name" value="NA+/H+ ANTIPORTER-RELATED"/>
    <property type="match status" value="1"/>
</dbReference>
<feature type="transmembrane region" description="Helical" evidence="6">
    <location>
        <begin position="437"/>
        <end position="455"/>
    </location>
</feature>
<dbReference type="Pfam" id="PF03553">
    <property type="entry name" value="Na_H_antiporter"/>
    <property type="match status" value="1"/>
</dbReference>
<dbReference type="RefSeq" id="WP_078751134.1">
    <property type="nucleotide sequence ID" value="NZ_FUXU01000005.1"/>
</dbReference>
<protein>
    <submittedName>
        <fullName evidence="8">Transporter, NhaC family</fullName>
    </submittedName>
</protein>
<dbReference type="PANTHER" id="PTHR43478:SF3">
    <property type="entry name" value="LYSINE TRANSPORTER LYSW"/>
    <property type="match status" value="1"/>
</dbReference>
<feature type="transmembrane region" description="Helical" evidence="6">
    <location>
        <begin position="72"/>
        <end position="95"/>
    </location>
</feature>
<evidence type="ECO:0000256" key="3">
    <source>
        <dbReference type="ARBA" id="ARBA00022692"/>
    </source>
</evidence>
<evidence type="ECO:0000313" key="8">
    <source>
        <dbReference type="EMBL" id="SKA47061.1"/>
    </source>
</evidence>
<feature type="transmembrane region" description="Helical" evidence="6">
    <location>
        <begin position="316"/>
        <end position="335"/>
    </location>
</feature>
<feature type="transmembrane region" description="Helical" evidence="6">
    <location>
        <begin position="28"/>
        <end position="51"/>
    </location>
</feature>
<evidence type="ECO:0000259" key="7">
    <source>
        <dbReference type="Pfam" id="PF03553"/>
    </source>
</evidence>
<evidence type="ECO:0000256" key="5">
    <source>
        <dbReference type="ARBA" id="ARBA00023136"/>
    </source>
</evidence>
<comment type="subcellular location">
    <subcellularLocation>
        <location evidence="1">Cell membrane</location>
        <topology evidence="1">Multi-pass membrane protein</topology>
    </subcellularLocation>
</comment>
<dbReference type="GO" id="GO:0005886">
    <property type="term" value="C:plasma membrane"/>
    <property type="evidence" value="ECO:0007669"/>
    <property type="project" value="UniProtKB-SubCell"/>
</dbReference>
<feature type="transmembrane region" description="Helical" evidence="6">
    <location>
        <begin position="115"/>
        <end position="136"/>
    </location>
</feature>
<feature type="domain" description="Na+/H+ antiporter NhaC-like C-terminal" evidence="7">
    <location>
        <begin position="161"/>
        <end position="456"/>
    </location>
</feature>
<dbReference type="AlphaFoldDB" id="A0A1T4U3E8"/>
<keyword evidence="4 6" id="KW-1133">Transmembrane helix</keyword>
<keyword evidence="5 6" id="KW-0472">Membrane</keyword>
<feature type="transmembrane region" description="Helical" evidence="6">
    <location>
        <begin position="270"/>
        <end position="296"/>
    </location>
</feature>
<gene>
    <name evidence="8" type="ORF">SAMN02745132_00626</name>
</gene>
<name>A0A1T4U3E8_9GAMM</name>
<keyword evidence="9" id="KW-1185">Reference proteome</keyword>
<dbReference type="EMBL" id="FUXU01000005">
    <property type="protein sequence ID" value="SKA47061.1"/>
    <property type="molecule type" value="Genomic_DNA"/>
</dbReference>
<dbReference type="OrthoDB" id="9762978at2"/>
<evidence type="ECO:0000256" key="6">
    <source>
        <dbReference type="SAM" id="Phobius"/>
    </source>
</evidence>
<evidence type="ECO:0000256" key="4">
    <source>
        <dbReference type="ARBA" id="ARBA00022989"/>
    </source>
</evidence>
<feature type="transmembrane region" description="Helical" evidence="6">
    <location>
        <begin position="238"/>
        <end position="258"/>
    </location>
</feature>